<keyword evidence="2" id="KW-1185">Reference proteome</keyword>
<dbReference type="Proteomes" id="UP000266188">
    <property type="component" value="Unassembled WGS sequence"/>
</dbReference>
<organism evidence="1 2">
    <name type="scientific">Aspergillus sclerotialis</name>
    <dbReference type="NCBI Taxonomy" id="2070753"/>
    <lineage>
        <taxon>Eukaryota</taxon>
        <taxon>Fungi</taxon>
        <taxon>Dikarya</taxon>
        <taxon>Ascomycota</taxon>
        <taxon>Pezizomycotina</taxon>
        <taxon>Eurotiomycetes</taxon>
        <taxon>Eurotiomycetidae</taxon>
        <taxon>Eurotiales</taxon>
        <taxon>Aspergillaceae</taxon>
        <taxon>Aspergillus</taxon>
        <taxon>Aspergillus subgen. Polypaecilum</taxon>
    </lineage>
</organism>
<dbReference type="Pfam" id="PF05336">
    <property type="entry name" value="rhaM"/>
    <property type="match status" value="1"/>
</dbReference>
<dbReference type="SUPFAM" id="SSF54909">
    <property type="entry name" value="Dimeric alpha+beta barrel"/>
    <property type="match status" value="1"/>
</dbReference>
<protein>
    <submittedName>
        <fullName evidence="1">DUF718 domain protein</fullName>
    </submittedName>
</protein>
<dbReference type="STRING" id="2070753.A0A3A2ZGU9"/>
<dbReference type="EMBL" id="MVGC01000169">
    <property type="protein sequence ID" value="RJE22418.1"/>
    <property type="molecule type" value="Genomic_DNA"/>
</dbReference>
<dbReference type="InterPro" id="IPR011008">
    <property type="entry name" value="Dimeric_a/b-barrel"/>
</dbReference>
<dbReference type="AlphaFoldDB" id="A0A3A2ZGU9"/>
<evidence type="ECO:0000313" key="1">
    <source>
        <dbReference type="EMBL" id="RJE22418.1"/>
    </source>
</evidence>
<dbReference type="OrthoDB" id="9981546at2759"/>
<dbReference type="PANTHER" id="PTHR34389:SF2">
    <property type="entry name" value="L-RHAMNOSE MUTAROTASE"/>
    <property type="match status" value="1"/>
</dbReference>
<evidence type="ECO:0000313" key="2">
    <source>
        <dbReference type="Proteomes" id="UP000266188"/>
    </source>
</evidence>
<dbReference type="InterPro" id="IPR008000">
    <property type="entry name" value="Rham/fucose_mutarotase"/>
</dbReference>
<comment type="caution">
    <text evidence="1">The sequence shown here is derived from an EMBL/GenBank/DDBJ whole genome shotgun (WGS) entry which is preliminary data.</text>
</comment>
<dbReference type="GO" id="GO:0016857">
    <property type="term" value="F:racemase and epimerase activity, acting on carbohydrates and derivatives"/>
    <property type="evidence" value="ECO:0007669"/>
    <property type="project" value="InterPro"/>
</dbReference>
<sequence>MTPTRRIAQLVHLKPSAVQAYKECHANVWPEVLQQIEECNIKDYSIYFDNDRTLFSTFKYVGNDFDGDMKRMRENPKVREWWALTDSMQESPIPRAVGSAEGPGWWKVLEEVFHKD</sequence>
<proteinExistence type="predicted"/>
<dbReference type="Gene3D" id="3.30.70.100">
    <property type="match status" value="1"/>
</dbReference>
<name>A0A3A2ZGU9_9EURO</name>
<reference evidence="2" key="1">
    <citation type="submission" date="2017-02" db="EMBL/GenBank/DDBJ databases">
        <authorList>
            <person name="Tafer H."/>
            <person name="Lopandic K."/>
        </authorList>
    </citation>
    <scope>NUCLEOTIDE SEQUENCE [LARGE SCALE GENOMIC DNA]</scope>
    <source>
        <strain evidence="2">CBS 366.77</strain>
    </source>
</reference>
<accession>A0A3A2ZGU9</accession>
<dbReference type="PANTHER" id="PTHR34389">
    <property type="entry name" value="L-RHAMNOSE MUTAROTASE"/>
    <property type="match status" value="1"/>
</dbReference>
<gene>
    <name evidence="1" type="ORF">PHISCL_05238</name>
</gene>